<reference evidence="4 6" key="3">
    <citation type="submission" date="2019-02" db="EMBL/GenBank/DDBJ databases">
        <authorList>
            <person name="Zhang G."/>
        </authorList>
    </citation>
    <scope>NUCLEOTIDE SEQUENCE [LARGE SCALE GENOMIC DNA]</scope>
    <source>
        <strain evidence="4 6">CMB17</strain>
    </source>
</reference>
<dbReference type="OrthoDB" id="9808398at2"/>
<name>A0A238XKJ5_9RHOB</name>
<evidence type="ECO:0000313" key="3">
    <source>
        <dbReference type="EMBL" id="SNR58993.1"/>
    </source>
</evidence>
<accession>A0A238XKJ5</accession>
<dbReference type="Proteomes" id="UP000292859">
    <property type="component" value="Unassembled WGS sequence"/>
</dbReference>
<protein>
    <submittedName>
        <fullName evidence="4">Alpha/beta fold hydrolase</fullName>
    </submittedName>
    <submittedName>
        <fullName evidence="3">Pimeloyl-ACP methyl ester carboxylesterase</fullName>
    </submittedName>
</protein>
<dbReference type="EMBL" id="FZNM01000010">
    <property type="protein sequence ID" value="SNR58993.1"/>
    <property type="molecule type" value="Genomic_DNA"/>
</dbReference>
<proteinExistence type="predicted"/>
<dbReference type="InterPro" id="IPR029058">
    <property type="entry name" value="AB_hydrolase_fold"/>
</dbReference>
<evidence type="ECO:0000313" key="6">
    <source>
        <dbReference type="Proteomes" id="UP000292859"/>
    </source>
</evidence>
<keyword evidence="1 4" id="KW-0378">Hydrolase</keyword>
<dbReference type="Pfam" id="PF12697">
    <property type="entry name" value="Abhydrolase_6"/>
    <property type="match status" value="1"/>
</dbReference>
<dbReference type="AlphaFoldDB" id="A0A238XKJ5"/>
<dbReference type="PRINTS" id="PR00111">
    <property type="entry name" value="ABHYDROLASE"/>
</dbReference>
<evidence type="ECO:0000259" key="2">
    <source>
        <dbReference type="Pfam" id="PF12697"/>
    </source>
</evidence>
<dbReference type="RefSeq" id="WP_089388758.1">
    <property type="nucleotide sequence ID" value="NZ_FZNM01000010.1"/>
</dbReference>
<dbReference type="Proteomes" id="UP000198409">
    <property type="component" value="Unassembled WGS sequence"/>
</dbReference>
<dbReference type="Gene3D" id="3.40.50.1820">
    <property type="entry name" value="alpha/beta hydrolase"/>
    <property type="match status" value="1"/>
</dbReference>
<reference evidence="3" key="1">
    <citation type="submission" date="2017-06" db="EMBL/GenBank/DDBJ databases">
        <authorList>
            <person name="Kim H.J."/>
            <person name="Triplett B.A."/>
        </authorList>
    </citation>
    <scope>NUCLEOTIDE SEQUENCE [LARGE SCALE GENOMIC DNA]</scope>
    <source>
        <strain evidence="3">DSM 26170</strain>
    </source>
</reference>
<keyword evidence="6" id="KW-1185">Reference proteome</keyword>
<evidence type="ECO:0000313" key="5">
    <source>
        <dbReference type="Proteomes" id="UP000198409"/>
    </source>
</evidence>
<dbReference type="GO" id="GO:0016787">
    <property type="term" value="F:hydrolase activity"/>
    <property type="evidence" value="ECO:0007669"/>
    <property type="project" value="UniProtKB-KW"/>
</dbReference>
<evidence type="ECO:0000313" key="4">
    <source>
        <dbReference type="EMBL" id="TBN48557.1"/>
    </source>
</evidence>
<dbReference type="EMBL" id="SIRL01000010">
    <property type="protein sequence ID" value="TBN48557.1"/>
    <property type="molecule type" value="Genomic_DNA"/>
</dbReference>
<gene>
    <name evidence="4" type="ORF">EYF88_13750</name>
    <name evidence="3" type="ORF">SAMN06265378_110106</name>
</gene>
<evidence type="ECO:0000256" key="1">
    <source>
        <dbReference type="ARBA" id="ARBA00022801"/>
    </source>
</evidence>
<dbReference type="SUPFAM" id="SSF53474">
    <property type="entry name" value="alpha/beta-Hydrolases"/>
    <property type="match status" value="1"/>
</dbReference>
<feature type="domain" description="AB hydrolase-1" evidence="2">
    <location>
        <begin position="16"/>
        <end position="248"/>
    </location>
</feature>
<dbReference type="PANTHER" id="PTHR46118:SF4">
    <property type="entry name" value="PROTEIN ABHD11"/>
    <property type="match status" value="1"/>
</dbReference>
<dbReference type="InterPro" id="IPR000639">
    <property type="entry name" value="Epox_hydrolase-like"/>
</dbReference>
<organism evidence="3 5">
    <name type="scientific">Paracoccus sediminis</name>
    <dbReference type="NCBI Taxonomy" id="1214787"/>
    <lineage>
        <taxon>Bacteria</taxon>
        <taxon>Pseudomonadati</taxon>
        <taxon>Pseudomonadota</taxon>
        <taxon>Alphaproteobacteria</taxon>
        <taxon>Rhodobacterales</taxon>
        <taxon>Paracoccaceae</taxon>
        <taxon>Paracoccus</taxon>
    </lineage>
</organism>
<dbReference type="PANTHER" id="PTHR46118">
    <property type="entry name" value="PROTEIN ABHD11"/>
    <property type="match status" value="1"/>
</dbReference>
<sequence>MKLNHTSVGTGGGLPILLVHGLFGQGRNLGALARRLAERRRVVTVDMRNHGDSFHDPDHCYPALADDLADAVADLGGKVDLAGHSMGGKAAMTLALTRPAMVRKLAVLDIAPIAYAHSQTALIDAMESLDLTAIDRRSAADAALARRVDDPGIRAFLLQSLDLKADPKVWRLNLAALRDQMDRLVGWPEGLPRATFDGPVLEIAGERSDYVSQAGLAALRAHFPQARAVRVKGAGHWLHADAPQAVAQILVSFLGEG</sequence>
<reference evidence="5" key="2">
    <citation type="submission" date="2017-06" db="EMBL/GenBank/DDBJ databases">
        <authorList>
            <person name="Varghese N."/>
            <person name="Submissions S."/>
        </authorList>
    </citation>
    <scope>NUCLEOTIDE SEQUENCE [LARGE SCALE GENOMIC DNA]</scope>
    <source>
        <strain evidence="5">DSM 26170</strain>
    </source>
</reference>
<dbReference type="InterPro" id="IPR000073">
    <property type="entry name" value="AB_hydrolase_1"/>
</dbReference>
<dbReference type="PRINTS" id="PR00412">
    <property type="entry name" value="EPOXHYDRLASE"/>
</dbReference>